<evidence type="ECO:0000259" key="1">
    <source>
        <dbReference type="PROSITE" id="PS50943"/>
    </source>
</evidence>
<name>A0A4Y9F4Z6_9MICC</name>
<dbReference type="Proteomes" id="UP000297951">
    <property type="component" value="Unassembled WGS sequence"/>
</dbReference>
<dbReference type="SMART" id="SM00530">
    <property type="entry name" value="HTH_XRE"/>
    <property type="match status" value="1"/>
</dbReference>
<feature type="domain" description="HTH cro/C1-type" evidence="1">
    <location>
        <begin position="11"/>
        <end position="65"/>
    </location>
</feature>
<protein>
    <submittedName>
        <fullName evidence="2">XRE family transcriptional regulator</fullName>
    </submittedName>
</protein>
<dbReference type="Gene3D" id="1.10.260.40">
    <property type="entry name" value="lambda repressor-like DNA-binding domains"/>
    <property type="match status" value="1"/>
</dbReference>
<dbReference type="PROSITE" id="PS50943">
    <property type="entry name" value="HTH_CROC1"/>
    <property type="match status" value="1"/>
</dbReference>
<comment type="caution">
    <text evidence="2">The sequence shown here is derived from an EMBL/GenBank/DDBJ whole genome shotgun (WGS) entry which is preliminary data.</text>
</comment>
<evidence type="ECO:0000313" key="2">
    <source>
        <dbReference type="EMBL" id="TFU22334.1"/>
    </source>
</evidence>
<reference evidence="2 3" key="1">
    <citation type="submission" date="2019-03" db="EMBL/GenBank/DDBJ databases">
        <title>Diversity of the mouse oral microbiome.</title>
        <authorList>
            <person name="Joseph S."/>
            <person name="Aduse-Opoku J."/>
            <person name="Curtis M."/>
            <person name="Wade W."/>
            <person name="Hashim A."/>
        </authorList>
    </citation>
    <scope>NUCLEOTIDE SEQUENCE [LARGE SCALE GENOMIC DNA]</scope>
    <source>
        <strain evidence="3">irhom_31</strain>
    </source>
</reference>
<dbReference type="Pfam" id="PF01381">
    <property type="entry name" value="HTH_3"/>
    <property type="match status" value="1"/>
</dbReference>
<gene>
    <name evidence="2" type="ORF">E4U03_06595</name>
</gene>
<dbReference type="SUPFAM" id="SSF47413">
    <property type="entry name" value="lambda repressor-like DNA-binding domains"/>
    <property type="match status" value="1"/>
</dbReference>
<accession>A0A4Y9F4Z6</accession>
<proteinExistence type="predicted"/>
<dbReference type="EMBL" id="SPQC01000019">
    <property type="protein sequence ID" value="TFU22334.1"/>
    <property type="molecule type" value="Genomic_DNA"/>
</dbReference>
<sequence length="68" mass="7242">METAVVVGAAIRDARRHFRLTQLELAELVGVSDRTVRDIEKGRSGPSFSTVLAVAAAVGVHLEVARSV</sequence>
<dbReference type="OrthoDB" id="5521004at2"/>
<evidence type="ECO:0000313" key="3">
    <source>
        <dbReference type="Proteomes" id="UP000297951"/>
    </source>
</evidence>
<dbReference type="CDD" id="cd00093">
    <property type="entry name" value="HTH_XRE"/>
    <property type="match status" value="1"/>
</dbReference>
<dbReference type="InterPro" id="IPR010982">
    <property type="entry name" value="Lambda_DNA-bd_dom_sf"/>
</dbReference>
<dbReference type="InterPro" id="IPR001387">
    <property type="entry name" value="Cro/C1-type_HTH"/>
</dbReference>
<dbReference type="AlphaFoldDB" id="A0A4Y9F4Z6"/>
<dbReference type="GO" id="GO:0003677">
    <property type="term" value="F:DNA binding"/>
    <property type="evidence" value="ECO:0007669"/>
    <property type="project" value="InterPro"/>
</dbReference>
<organism evidence="2 3">
    <name type="scientific">Rothia nasimurium</name>
    <dbReference type="NCBI Taxonomy" id="85336"/>
    <lineage>
        <taxon>Bacteria</taxon>
        <taxon>Bacillati</taxon>
        <taxon>Actinomycetota</taxon>
        <taxon>Actinomycetes</taxon>
        <taxon>Micrococcales</taxon>
        <taxon>Micrococcaceae</taxon>
        <taxon>Rothia</taxon>
    </lineage>
</organism>